<accession>A0ABR2J601</accession>
<sequence length="67" mass="7736">MCADSWYDSSSVDRRWPVGSRNLSVWPGVGLEAEKRPWRCAICIESTGIKRQLPTRLQAYQPEDLRI</sequence>
<reference evidence="1 2" key="1">
    <citation type="journal article" date="2024" name="IMA Fungus">
        <title>Apiospora arundinis, a panoply of carbohydrate-active enzymes and secondary metabolites.</title>
        <authorList>
            <person name="Sorensen T."/>
            <person name="Petersen C."/>
            <person name="Muurmann A.T."/>
            <person name="Christiansen J.V."/>
            <person name="Brundto M.L."/>
            <person name="Overgaard C.K."/>
            <person name="Boysen A.T."/>
            <person name="Wollenberg R.D."/>
            <person name="Larsen T.O."/>
            <person name="Sorensen J.L."/>
            <person name="Nielsen K.L."/>
            <person name="Sondergaard T.E."/>
        </authorList>
    </citation>
    <scope>NUCLEOTIDE SEQUENCE [LARGE SCALE GENOMIC DNA]</scope>
    <source>
        <strain evidence="1 2">AAU 773</strain>
    </source>
</reference>
<dbReference type="EMBL" id="JAPCWZ010000003">
    <property type="protein sequence ID" value="KAK8873211.1"/>
    <property type="molecule type" value="Genomic_DNA"/>
</dbReference>
<evidence type="ECO:0000313" key="2">
    <source>
        <dbReference type="Proteomes" id="UP001390339"/>
    </source>
</evidence>
<dbReference type="Proteomes" id="UP001390339">
    <property type="component" value="Unassembled WGS sequence"/>
</dbReference>
<organism evidence="1 2">
    <name type="scientific">Apiospora arundinis</name>
    <dbReference type="NCBI Taxonomy" id="335852"/>
    <lineage>
        <taxon>Eukaryota</taxon>
        <taxon>Fungi</taxon>
        <taxon>Dikarya</taxon>
        <taxon>Ascomycota</taxon>
        <taxon>Pezizomycotina</taxon>
        <taxon>Sordariomycetes</taxon>
        <taxon>Xylariomycetidae</taxon>
        <taxon>Amphisphaeriales</taxon>
        <taxon>Apiosporaceae</taxon>
        <taxon>Apiospora</taxon>
    </lineage>
</organism>
<evidence type="ECO:0000313" key="1">
    <source>
        <dbReference type="EMBL" id="KAK8873211.1"/>
    </source>
</evidence>
<comment type="caution">
    <text evidence="1">The sequence shown here is derived from an EMBL/GenBank/DDBJ whole genome shotgun (WGS) entry which is preliminary data.</text>
</comment>
<gene>
    <name evidence="1" type="ORF">PGQ11_003725</name>
</gene>
<proteinExistence type="predicted"/>
<keyword evidence="2" id="KW-1185">Reference proteome</keyword>
<name>A0ABR2J601_9PEZI</name>
<protein>
    <submittedName>
        <fullName evidence="1">Uncharacterized protein</fullName>
    </submittedName>
</protein>